<dbReference type="SMART" id="SM00343">
    <property type="entry name" value="ZnF_C2HC"/>
    <property type="match status" value="2"/>
</dbReference>
<dbReference type="OrthoDB" id="8026949at2759"/>
<feature type="region of interest" description="Disordered" evidence="1">
    <location>
        <begin position="17"/>
        <end position="53"/>
    </location>
</feature>
<feature type="domain" description="CCHC-type" evidence="2">
    <location>
        <begin position="307"/>
        <end position="323"/>
    </location>
</feature>
<feature type="region of interest" description="Disordered" evidence="1">
    <location>
        <begin position="360"/>
        <end position="415"/>
    </location>
</feature>
<dbReference type="SUPFAM" id="SSF57756">
    <property type="entry name" value="Retrovirus zinc finger-like domains"/>
    <property type="match status" value="1"/>
</dbReference>
<accession>A0A6J2UB01</accession>
<dbReference type="GO" id="GO:0008270">
    <property type="term" value="F:zinc ion binding"/>
    <property type="evidence" value="ECO:0007669"/>
    <property type="project" value="InterPro"/>
</dbReference>
<feature type="compositionally biased region" description="Polar residues" evidence="1">
    <location>
        <begin position="17"/>
        <end position="46"/>
    </location>
</feature>
<reference evidence="4" key="1">
    <citation type="submission" date="2025-08" db="UniProtKB">
        <authorList>
            <consortium name="RefSeq"/>
        </authorList>
    </citation>
    <scope>IDENTIFICATION</scope>
    <source>
        <strain evidence="4">11010-0011.00</strain>
        <tissue evidence="4">Whole body</tissue>
    </source>
</reference>
<dbReference type="InterPro" id="IPR036875">
    <property type="entry name" value="Znf_CCHC_sf"/>
</dbReference>
<feature type="region of interest" description="Disordered" evidence="1">
    <location>
        <begin position="145"/>
        <end position="217"/>
    </location>
</feature>
<evidence type="ECO:0000313" key="3">
    <source>
        <dbReference type="Proteomes" id="UP000504634"/>
    </source>
</evidence>
<name>A0A6J2UB01_DROLE</name>
<proteinExistence type="predicted"/>
<dbReference type="RefSeq" id="XP_030384347.1">
    <property type="nucleotide sequence ID" value="XM_030528487.1"/>
</dbReference>
<feature type="compositionally biased region" description="Acidic residues" evidence="1">
    <location>
        <begin position="380"/>
        <end position="391"/>
    </location>
</feature>
<organism evidence="3 4">
    <name type="scientific">Drosophila lebanonensis</name>
    <name type="common">Fruit fly</name>
    <name type="synonym">Scaptodrosophila lebanonensis</name>
    <dbReference type="NCBI Taxonomy" id="7225"/>
    <lineage>
        <taxon>Eukaryota</taxon>
        <taxon>Metazoa</taxon>
        <taxon>Ecdysozoa</taxon>
        <taxon>Arthropoda</taxon>
        <taxon>Hexapoda</taxon>
        <taxon>Insecta</taxon>
        <taxon>Pterygota</taxon>
        <taxon>Neoptera</taxon>
        <taxon>Endopterygota</taxon>
        <taxon>Diptera</taxon>
        <taxon>Brachycera</taxon>
        <taxon>Muscomorpha</taxon>
        <taxon>Ephydroidea</taxon>
        <taxon>Drosophilidae</taxon>
        <taxon>Scaptodrosophila</taxon>
    </lineage>
</organism>
<dbReference type="GO" id="GO:0003676">
    <property type="term" value="F:nucleic acid binding"/>
    <property type="evidence" value="ECO:0007669"/>
    <property type="project" value="InterPro"/>
</dbReference>
<feature type="compositionally biased region" description="Low complexity" evidence="1">
    <location>
        <begin position="199"/>
        <end position="210"/>
    </location>
</feature>
<protein>
    <submittedName>
        <fullName evidence="4">Protein mushroom body miniature-like</fullName>
    </submittedName>
</protein>
<sequence length="449" mass="50358">MDTNTVDSVPIVTSNSRMQWDRNNAASGGTGSQKDSPQMGDRQSFSKIGRSRYNFPNNPRLRALDRLNYWVFRRHNRAKATRNGPRGYARFRSELFEVNGPENTNERVNPALIVTNRDAAPAVEAQPIVQAGRLDAWSLPTQLQTNLPNIKKEKKSAEVAPSKKSAASNSSSTQLKTSLPNIKKEQKSTEVAPSKESAESNSSSPRSSDASFEEGELRVKSDKLYRTNEVAPTRKINSSKITASEEEDVVCIGNLNRNFTLDSDSEDDVEDVYEELEVNNGISNPKTAQQCIICDKKGHSSFECQMICKNCSAPYHCMKNCPNPPNLNIALQNFMEFSMKQFCSFNKDLCHLMSPTAKSKMQMHSNSKVKQKSKAKAEKSDEDEDSSEAESSEANSSDEIHLKRKRNEKQSNAQSAEKIFKQTFPFPLFATGAHYNPMIYPYGMRNYQT</sequence>
<feature type="compositionally biased region" description="Low complexity" evidence="1">
    <location>
        <begin position="162"/>
        <end position="172"/>
    </location>
</feature>
<keyword evidence="3" id="KW-1185">Reference proteome</keyword>
<evidence type="ECO:0000259" key="2">
    <source>
        <dbReference type="SMART" id="SM00343"/>
    </source>
</evidence>
<feature type="domain" description="CCHC-type" evidence="2">
    <location>
        <begin position="290"/>
        <end position="306"/>
    </location>
</feature>
<evidence type="ECO:0000256" key="1">
    <source>
        <dbReference type="SAM" id="MobiDB-lite"/>
    </source>
</evidence>
<evidence type="ECO:0000313" key="4">
    <source>
        <dbReference type="RefSeq" id="XP_030384347.1"/>
    </source>
</evidence>
<dbReference type="Proteomes" id="UP000504634">
    <property type="component" value="Unplaced"/>
</dbReference>
<gene>
    <name evidence="4" type="primary">LOC115631673</name>
</gene>
<dbReference type="InterPro" id="IPR001878">
    <property type="entry name" value="Znf_CCHC"/>
</dbReference>
<dbReference type="GeneID" id="115631673"/>
<dbReference type="AlphaFoldDB" id="A0A6J2UB01"/>